<accession>A0A4Y9T3V1</accession>
<keyword evidence="1 3" id="KW-0732">Signal</keyword>
<evidence type="ECO:0000256" key="1">
    <source>
        <dbReference type="ARBA" id="ARBA00022729"/>
    </source>
</evidence>
<dbReference type="OrthoDB" id="6972889at2"/>
<evidence type="ECO:0000259" key="4">
    <source>
        <dbReference type="Pfam" id="PF05426"/>
    </source>
</evidence>
<sequence length="320" mass="34490">MSRQIRAGLLSAGLLFSLGCGAASACNAPPPAVIDIDANSYYTDSHHSIIDPARKARNEAATKPVNDYLEVVARAASNYQAKQDRGEAQCALAWLASWADHKAMLGKMTTEQSFYTRKWTLAGLALSYARVKPAATPAQQESIEGWFKALADGTIEHSEAHKGNRNNHYYWEGLAVAAAGAVTHEERHLAWGRKVFDHAMGQVADDGSLPLEMARASRALSYHSFSAAPLVMLASVLNVQSPKLDKLVKFTLDGTADPAIIQKMNGFAQEHVGTDVPGWAVIHARHAGKPVAPANGKRNWNARMGGDLNLPNPLEHPAAN</sequence>
<keyword evidence="6" id="KW-1185">Reference proteome</keyword>
<dbReference type="GO" id="GO:0042597">
    <property type="term" value="C:periplasmic space"/>
    <property type="evidence" value="ECO:0007669"/>
    <property type="project" value="InterPro"/>
</dbReference>
<dbReference type="Pfam" id="PF05426">
    <property type="entry name" value="Alginate_lyase"/>
    <property type="match status" value="1"/>
</dbReference>
<dbReference type="GO" id="GO:0016829">
    <property type="term" value="F:lyase activity"/>
    <property type="evidence" value="ECO:0007669"/>
    <property type="project" value="UniProtKB-KW"/>
</dbReference>
<proteinExistence type="predicted"/>
<feature type="chain" id="PRO_5021457872" evidence="3">
    <location>
        <begin position="23"/>
        <end position="320"/>
    </location>
</feature>
<dbReference type="Gene3D" id="1.50.10.100">
    <property type="entry name" value="Chondroitin AC/alginate lyase"/>
    <property type="match status" value="1"/>
</dbReference>
<organism evidence="5 6">
    <name type="scientific">Massilia horti</name>
    <dbReference type="NCBI Taxonomy" id="2562153"/>
    <lineage>
        <taxon>Bacteria</taxon>
        <taxon>Pseudomonadati</taxon>
        <taxon>Pseudomonadota</taxon>
        <taxon>Betaproteobacteria</taxon>
        <taxon>Burkholderiales</taxon>
        <taxon>Oxalobacteraceae</taxon>
        <taxon>Telluria group</taxon>
        <taxon>Massilia</taxon>
    </lineage>
</organism>
<dbReference type="PROSITE" id="PS51257">
    <property type="entry name" value="PROKAR_LIPOPROTEIN"/>
    <property type="match status" value="1"/>
</dbReference>
<dbReference type="AlphaFoldDB" id="A0A4Y9T3V1"/>
<comment type="caution">
    <text evidence="5">The sequence shown here is derived from an EMBL/GenBank/DDBJ whole genome shotgun (WGS) entry which is preliminary data.</text>
</comment>
<dbReference type="InterPro" id="IPR008397">
    <property type="entry name" value="Alginate_lyase_dom"/>
</dbReference>
<dbReference type="SUPFAM" id="SSF48230">
    <property type="entry name" value="Chondroitin AC/alginate lyase"/>
    <property type="match status" value="1"/>
</dbReference>
<name>A0A4Y9T3V1_9BURK</name>
<dbReference type="InterPro" id="IPR008929">
    <property type="entry name" value="Chondroitin_lyas"/>
</dbReference>
<feature type="domain" description="Alginate lyase" evidence="4">
    <location>
        <begin position="36"/>
        <end position="257"/>
    </location>
</feature>
<evidence type="ECO:0000256" key="3">
    <source>
        <dbReference type="SAM" id="SignalP"/>
    </source>
</evidence>
<dbReference type="EMBL" id="SPUM01000031">
    <property type="protein sequence ID" value="TFW34036.1"/>
    <property type="molecule type" value="Genomic_DNA"/>
</dbReference>
<dbReference type="Proteomes" id="UP000297258">
    <property type="component" value="Unassembled WGS sequence"/>
</dbReference>
<keyword evidence="2 5" id="KW-0456">Lyase</keyword>
<evidence type="ECO:0000256" key="2">
    <source>
        <dbReference type="ARBA" id="ARBA00023239"/>
    </source>
</evidence>
<feature type="signal peptide" evidence="3">
    <location>
        <begin position="1"/>
        <end position="22"/>
    </location>
</feature>
<evidence type="ECO:0000313" key="5">
    <source>
        <dbReference type="EMBL" id="TFW34036.1"/>
    </source>
</evidence>
<evidence type="ECO:0000313" key="6">
    <source>
        <dbReference type="Proteomes" id="UP000297258"/>
    </source>
</evidence>
<reference evidence="5 6" key="1">
    <citation type="submission" date="2019-03" db="EMBL/GenBank/DDBJ databases">
        <title>Draft genome of Massilia hortus sp. nov., a novel bacterial species of the Oxalobacteraceae family.</title>
        <authorList>
            <person name="Peta V."/>
            <person name="Raths R."/>
            <person name="Bucking H."/>
        </authorList>
    </citation>
    <scope>NUCLEOTIDE SEQUENCE [LARGE SCALE GENOMIC DNA]</scope>
    <source>
        <strain evidence="5 6">ONC3</strain>
    </source>
</reference>
<protein>
    <submittedName>
        <fullName evidence="5">Alginate lyase</fullName>
    </submittedName>
</protein>
<dbReference type="RefSeq" id="WP_135188670.1">
    <property type="nucleotide sequence ID" value="NZ_SPUM01000031.1"/>
</dbReference>
<gene>
    <name evidence="5" type="ORF">E4O92_05110</name>
</gene>